<reference evidence="1" key="1">
    <citation type="submission" date="2014-09" db="EMBL/GenBank/DDBJ databases">
        <authorList>
            <person name="Magalhaes I.L.F."/>
            <person name="Oliveira U."/>
            <person name="Santos F.R."/>
            <person name="Vidigal T.H.D.A."/>
            <person name="Brescovit A.D."/>
            <person name="Santos A.J."/>
        </authorList>
    </citation>
    <scope>NUCLEOTIDE SEQUENCE</scope>
    <source>
        <tissue evidence="1">Shoot tissue taken approximately 20 cm above the soil surface</tissue>
    </source>
</reference>
<reference evidence="1" key="2">
    <citation type="journal article" date="2015" name="Data Brief">
        <title>Shoot transcriptome of the giant reed, Arundo donax.</title>
        <authorList>
            <person name="Barrero R.A."/>
            <person name="Guerrero F.D."/>
            <person name="Moolhuijzen P."/>
            <person name="Goolsby J.A."/>
            <person name="Tidwell J."/>
            <person name="Bellgard S.E."/>
            <person name="Bellgard M.I."/>
        </authorList>
    </citation>
    <scope>NUCLEOTIDE SEQUENCE</scope>
    <source>
        <tissue evidence="1">Shoot tissue taken approximately 20 cm above the soil surface</tissue>
    </source>
</reference>
<name>A0A0A9FCD9_ARUDO</name>
<protein>
    <submittedName>
        <fullName evidence="1">Uncharacterized protein</fullName>
    </submittedName>
</protein>
<proteinExistence type="predicted"/>
<organism evidence="1">
    <name type="scientific">Arundo donax</name>
    <name type="common">Giant reed</name>
    <name type="synonym">Donax arundinaceus</name>
    <dbReference type="NCBI Taxonomy" id="35708"/>
    <lineage>
        <taxon>Eukaryota</taxon>
        <taxon>Viridiplantae</taxon>
        <taxon>Streptophyta</taxon>
        <taxon>Embryophyta</taxon>
        <taxon>Tracheophyta</taxon>
        <taxon>Spermatophyta</taxon>
        <taxon>Magnoliopsida</taxon>
        <taxon>Liliopsida</taxon>
        <taxon>Poales</taxon>
        <taxon>Poaceae</taxon>
        <taxon>PACMAD clade</taxon>
        <taxon>Arundinoideae</taxon>
        <taxon>Arundineae</taxon>
        <taxon>Arundo</taxon>
    </lineage>
</organism>
<dbReference type="EMBL" id="GBRH01189007">
    <property type="protein sequence ID" value="JAE08889.1"/>
    <property type="molecule type" value="Transcribed_RNA"/>
</dbReference>
<accession>A0A0A9FCD9</accession>
<evidence type="ECO:0000313" key="1">
    <source>
        <dbReference type="EMBL" id="JAE08889.1"/>
    </source>
</evidence>
<sequence length="51" mass="5544">MQRKPDDVGRVFCKSISSIVKDPINPNITIDQNCAQGVQNASGSQVVFLQP</sequence>
<dbReference type="AlphaFoldDB" id="A0A0A9FCD9"/>